<keyword evidence="11" id="KW-1185">Reference proteome</keyword>
<evidence type="ECO:0000256" key="2">
    <source>
        <dbReference type="ARBA" id="ARBA00022604"/>
    </source>
</evidence>
<dbReference type="GO" id="GO:0009968">
    <property type="term" value="P:negative regulation of signal transduction"/>
    <property type="evidence" value="ECO:0007669"/>
    <property type="project" value="UniProtKB-KW"/>
</dbReference>
<feature type="compositionally biased region" description="Polar residues" evidence="7">
    <location>
        <begin position="36"/>
        <end position="53"/>
    </location>
</feature>
<evidence type="ECO:0000259" key="8">
    <source>
        <dbReference type="PROSITE" id="PS50001"/>
    </source>
</evidence>
<dbReference type="Proteomes" id="UP000014500">
    <property type="component" value="Unassembled WGS sequence"/>
</dbReference>
<keyword evidence="4" id="KW-0833">Ubl conjugation pathway</keyword>
<reference evidence="10" key="2">
    <citation type="submission" date="2015-02" db="UniProtKB">
        <authorList>
            <consortium name="EnsemblMetazoa"/>
        </authorList>
    </citation>
    <scope>IDENTIFICATION</scope>
</reference>
<dbReference type="SUPFAM" id="SSF158235">
    <property type="entry name" value="SOCS box-like"/>
    <property type="match status" value="1"/>
</dbReference>
<feature type="compositionally biased region" description="Basic and acidic residues" evidence="7">
    <location>
        <begin position="26"/>
        <end position="35"/>
    </location>
</feature>
<dbReference type="Pfam" id="PF07525">
    <property type="entry name" value="SOCS_box"/>
    <property type="match status" value="1"/>
</dbReference>
<proteinExistence type="predicted"/>
<dbReference type="GO" id="GO:0005942">
    <property type="term" value="C:phosphatidylinositol 3-kinase complex"/>
    <property type="evidence" value="ECO:0007669"/>
    <property type="project" value="TreeGrafter"/>
</dbReference>
<evidence type="ECO:0008006" key="12">
    <source>
        <dbReference type="Google" id="ProtNLM"/>
    </source>
</evidence>
<dbReference type="PhylomeDB" id="T1IPQ6"/>
<evidence type="ECO:0000256" key="6">
    <source>
        <dbReference type="PROSITE-ProRule" id="PRU00191"/>
    </source>
</evidence>
<reference evidence="11" key="1">
    <citation type="submission" date="2011-05" db="EMBL/GenBank/DDBJ databases">
        <authorList>
            <person name="Richards S.R."/>
            <person name="Qu J."/>
            <person name="Jiang H."/>
            <person name="Jhangiani S.N."/>
            <person name="Agravi P."/>
            <person name="Goodspeed R."/>
            <person name="Gross S."/>
            <person name="Mandapat C."/>
            <person name="Jackson L."/>
            <person name="Mathew T."/>
            <person name="Pu L."/>
            <person name="Thornton R."/>
            <person name="Saada N."/>
            <person name="Wilczek-Boney K.B."/>
            <person name="Lee S."/>
            <person name="Kovar C."/>
            <person name="Wu Y."/>
            <person name="Scherer S.E."/>
            <person name="Worley K.C."/>
            <person name="Muzny D.M."/>
            <person name="Gibbs R."/>
        </authorList>
    </citation>
    <scope>NUCLEOTIDE SEQUENCE</scope>
    <source>
        <strain evidence="11">Brora</strain>
    </source>
</reference>
<dbReference type="STRING" id="126957.T1IPQ6"/>
<dbReference type="PROSITE" id="PS50001">
    <property type="entry name" value="SH2"/>
    <property type="match status" value="1"/>
</dbReference>
<evidence type="ECO:0000256" key="7">
    <source>
        <dbReference type="SAM" id="MobiDB-lite"/>
    </source>
</evidence>
<keyword evidence="3" id="KW-0734">Signal transduction inhibitor</keyword>
<dbReference type="EMBL" id="JH431265">
    <property type="status" value="NOT_ANNOTATED_CDS"/>
    <property type="molecule type" value="Genomic_DNA"/>
</dbReference>
<dbReference type="GO" id="GO:0046935">
    <property type="term" value="F:1-phosphatidylinositol-3-kinase regulator activity"/>
    <property type="evidence" value="ECO:0007669"/>
    <property type="project" value="TreeGrafter"/>
</dbReference>
<evidence type="ECO:0000313" key="10">
    <source>
        <dbReference type="EnsemblMetazoa" id="SMAR003009-PA"/>
    </source>
</evidence>
<evidence type="ECO:0000256" key="4">
    <source>
        <dbReference type="ARBA" id="ARBA00022786"/>
    </source>
</evidence>
<dbReference type="eggNOG" id="KOG4566">
    <property type="taxonomic scope" value="Eukaryota"/>
</dbReference>
<dbReference type="SMART" id="SM00969">
    <property type="entry name" value="SOCS_box"/>
    <property type="match status" value="1"/>
</dbReference>
<dbReference type="FunFam" id="3.30.505.10:FF:000028">
    <property type="entry name" value="Suppressor of cytokine signaling 5"/>
    <property type="match status" value="1"/>
</dbReference>
<sequence length="444" mass="51143">MISSLEHVGGLIRPLISTFSMAESNKPTENEKENGINHNPTISASESGNSEENPTIEHDARCCRAADVGDRRKFRSLTFCRRYKSKSKESAKKRKGPWCFKLNCCRVRKNLDTAEIPEANVNCDACVCTGYRRTDEHHLGAGVVFESTPPNERRIIDYPRFTRSSSSDDGKSMMAQVVDVNQLAKDFTAEDCDERARAERAREIEEGIEPPPGYLLTSRELFGASNPQLSYLSSVFHSRLSLNFLPRASLPPIKLVDTLQQVETPFLQRVVHTQVDYIHCLVPDLLAIANCQFYWGKMDRYEAEKLLENRPEGTFLLRDSAQEEYLFSVSFRRYERSLHARIEQWNHRFSFDSHDPAVYSSETVCGLIEHYKDPNSCMFFEPMLTTPLNRTKTFSLQHLCRAAICNNVTYDGINKVHLPKSLKSYLKEYHYKQRVRVRRFDLEQ</sequence>
<dbReference type="InterPro" id="IPR036036">
    <property type="entry name" value="SOCS_box-like_dom_sf"/>
</dbReference>
<evidence type="ECO:0000256" key="5">
    <source>
        <dbReference type="ARBA" id="ARBA00022999"/>
    </source>
</evidence>
<dbReference type="PANTHER" id="PTHR10155:SF0">
    <property type="entry name" value="SUPPRESSOR OF CYTOKINE SIGNALING AT 36E, ISOFORM D"/>
    <property type="match status" value="1"/>
</dbReference>
<comment type="pathway">
    <text evidence="1">Protein modification; protein ubiquitination.</text>
</comment>
<dbReference type="OMA" id="REFFRMD"/>
<dbReference type="Pfam" id="PF00017">
    <property type="entry name" value="SH2"/>
    <property type="match status" value="1"/>
</dbReference>
<dbReference type="SMART" id="SM00252">
    <property type="entry name" value="SH2"/>
    <property type="match status" value="1"/>
</dbReference>
<dbReference type="EnsemblMetazoa" id="SMAR003009-RA">
    <property type="protein sequence ID" value="SMAR003009-PA"/>
    <property type="gene ID" value="SMAR003009"/>
</dbReference>
<dbReference type="SMART" id="SM00253">
    <property type="entry name" value="SOCS"/>
    <property type="match status" value="1"/>
</dbReference>
<keyword evidence="2" id="KW-0341">Growth regulation</keyword>
<feature type="domain" description="SOCS box" evidence="9">
    <location>
        <begin position="383"/>
        <end position="432"/>
    </location>
</feature>
<dbReference type="GO" id="GO:0035556">
    <property type="term" value="P:intracellular signal transduction"/>
    <property type="evidence" value="ECO:0007669"/>
    <property type="project" value="InterPro"/>
</dbReference>
<dbReference type="InterPro" id="IPR001496">
    <property type="entry name" value="SOCS_box"/>
</dbReference>
<feature type="domain" description="SH2" evidence="8">
    <location>
        <begin position="293"/>
        <end position="388"/>
    </location>
</feature>
<organism evidence="10 11">
    <name type="scientific">Strigamia maritima</name>
    <name type="common">European centipede</name>
    <name type="synonym">Geophilus maritimus</name>
    <dbReference type="NCBI Taxonomy" id="126957"/>
    <lineage>
        <taxon>Eukaryota</taxon>
        <taxon>Metazoa</taxon>
        <taxon>Ecdysozoa</taxon>
        <taxon>Arthropoda</taxon>
        <taxon>Myriapoda</taxon>
        <taxon>Chilopoda</taxon>
        <taxon>Pleurostigmophora</taxon>
        <taxon>Geophilomorpha</taxon>
        <taxon>Linotaeniidae</taxon>
        <taxon>Strigamia</taxon>
    </lineage>
</organism>
<dbReference type="AlphaFoldDB" id="T1IPQ6"/>
<dbReference type="InterPro" id="IPR000980">
    <property type="entry name" value="SH2"/>
</dbReference>
<name>T1IPQ6_STRMM</name>
<dbReference type="GO" id="GO:0046854">
    <property type="term" value="P:phosphatidylinositol phosphate biosynthetic process"/>
    <property type="evidence" value="ECO:0007669"/>
    <property type="project" value="TreeGrafter"/>
</dbReference>
<dbReference type="SUPFAM" id="SSF55550">
    <property type="entry name" value="SH2 domain"/>
    <property type="match status" value="1"/>
</dbReference>
<dbReference type="HOGENOM" id="CLU_036955_0_0_1"/>
<accession>T1IPQ6</accession>
<evidence type="ECO:0000256" key="1">
    <source>
        <dbReference type="ARBA" id="ARBA00004906"/>
    </source>
</evidence>
<evidence type="ECO:0000256" key="3">
    <source>
        <dbReference type="ARBA" id="ARBA00022700"/>
    </source>
</evidence>
<protein>
    <recommendedName>
        <fullName evidence="12">Suppressor of cytokine signaling 5</fullName>
    </recommendedName>
</protein>
<dbReference type="PROSITE" id="PS50225">
    <property type="entry name" value="SOCS"/>
    <property type="match status" value="1"/>
</dbReference>
<dbReference type="Gene3D" id="3.30.505.10">
    <property type="entry name" value="SH2 domain"/>
    <property type="match status" value="1"/>
</dbReference>
<dbReference type="PANTHER" id="PTHR10155">
    <property type="entry name" value="PHOSPHATIDYLINOSITOL 3-KINASE REGULATORY SUBUNIT"/>
    <property type="match status" value="1"/>
</dbReference>
<evidence type="ECO:0000313" key="11">
    <source>
        <dbReference type="Proteomes" id="UP000014500"/>
    </source>
</evidence>
<keyword evidence="5 6" id="KW-0727">SH2 domain</keyword>
<evidence type="ECO:0000259" key="9">
    <source>
        <dbReference type="PROSITE" id="PS50225"/>
    </source>
</evidence>
<dbReference type="InterPro" id="IPR036860">
    <property type="entry name" value="SH2_dom_sf"/>
</dbReference>
<feature type="region of interest" description="Disordered" evidence="7">
    <location>
        <begin position="24"/>
        <end position="55"/>
    </location>
</feature>